<protein>
    <submittedName>
        <fullName evidence="11">Sugar transferase</fullName>
    </submittedName>
</protein>
<keyword evidence="8" id="KW-0270">Exopolysaccharide synthesis</keyword>
<dbReference type="EMBL" id="BMFJ01000001">
    <property type="protein sequence ID" value="GGE38441.1"/>
    <property type="molecule type" value="Genomic_DNA"/>
</dbReference>
<evidence type="ECO:0000256" key="8">
    <source>
        <dbReference type="ARBA" id="ARBA00023169"/>
    </source>
</evidence>
<keyword evidence="12" id="KW-1185">Reference proteome</keyword>
<dbReference type="PANTHER" id="PTHR30576:SF4">
    <property type="entry name" value="UNDECAPRENYL-PHOSPHATE GALACTOSE PHOSPHOTRANSFERASE"/>
    <property type="match status" value="1"/>
</dbReference>
<keyword evidence="4 11" id="KW-0808">Transferase</keyword>
<comment type="subcellular location">
    <subcellularLocation>
        <location evidence="1">Cell membrane</location>
    </subcellularLocation>
</comment>
<evidence type="ECO:0000256" key="6">
    <source>
        <dbReference type="ARBA" id="ARBA00022989"/>
    </source>
</evidence>
<evidence type="ECO:0000259" key="10">
    <source>
        <dbReference type="Pfam" id="PF02397"/>
    </source>
</evidence>
<evidence type="ECO:0000256" key="3">
    <source>
        <dbReference type="ARBA" id="ARBA00022475"/>
    </source>
</evidence>
<sequence length="216" mass="24055">MNLTPPAVGATSLGPPDAKRTVDLGLLALTLPVWLPLLVLTFAVALLQGARPLHAQWRVGRNGRMFLLWKIRTMVPDAELRLTGLLASDPALARQWDRHAKLDRDPRTTRLGRVLRRYRLDELPQVWNVLRGDMSLVGPRPVPLTEFQCRYAGTDAADYLALRPGLSGMWQVSGTPGSDYAERLALDRHYAARRGPGTDLWILWRTIGVVLAGRGQ</sequence>
<evidence type="ECO:0000256" key="1">
    <source>
        <dbReference type="ARBA" id="ARBA00004236"/>
    </source>
</evidence>
<evidence type="ECO:0000256" key="2">
    <source>
        <dbReference type="ARBA" id="ARBA00006464"/>
    </source>
</evidence>
<evidence type="ECO:0000256" key="9">
    <source>
        <dbReference type="SAM" id="Phobius"/>
    </source>
</evidence>
<proteinExistence type="inferred from homology"/>
<gene>
    <name evidence="11" type="ORF">GCM10011360_27780</name>
</gene>
<comment type="similarity">
    <text evidence="2">Belongs to the bacterial sugar transferase family.</text>
</comment>
<organism evidence="11 12">
    <name type="scientific">Primorskyibacter flagellatus</name>
    <dbReference type="NCBI Taxonomy" id="1387277"/>
    <lineage>
        <taxon>Bacteria</taxon>
        <taxon>Pseudomonadati</taxon>
        <taxon>Pseudomonadota</taxon>
        <taxon>Alphaproteobacteria</taxon>
        <taxon>Rhodobacterales</taxon>
        <taxon>Roseobacteraceae</taxon>
        <taxon>Primorskyibacter</taxon>
    </lineage>
</organism>
<dbReference type="Proteomes" id="UP000612855">
    <property type="component" value="Unassembled WGS sequence"/>
</dbReference>
<evidence type="ECO:0000256" key="4">
    <source>
        <dbReference type="ARBA" id="ARBA00022679"/>
    </source>
</evidence>
<feature type="transmembrane region" description="Helical" evidence="9">
    <location>
        <begin position="24"/>
        <end position="47"/>
    </location>
</feature>
<keyword evidence="6 9" id="KW-1133">Transmembrane helix</keyword>
<feature type="domain" description="Bacterial sugar transferase" evidence="10">
    <location>
        <begin position="19"/>
        <end position="211"/>
    </location>
</feature>
<dbReference type="PANTHER" id="PTHR30576">
    <property type="entry name" value="COLANIC BIOSYNTHESIS UDP-GLUCOSE LIPID CARRIER TRANSFERASE"/>
    <property type="match status" value="1"/>
</dbReference>
<dbReference type="Pfam" id="PF02397">
    <property type="entry name" value="Bac_transf"/>
    <property type="match status" value="1"/>
</dbReference>
<evidence type="ECO:0000313" key="11">
    <source>
        <dbReference type="EMBL" id="GGE38441.1"/>
    </source>
</evidence>
<dbReference type="GO" id="GO:0016780">
    <property type="term" value="F:phosphotransferase activity, for other substituted phosphate groups"/>
    <property type="evidence" value="ECO:0007669"/>
    <property type="project" value="TreeGrafter"/>
</dbReference>
<name>A0A917AB71_9RHOB</name>
<dbReference type="InterPro" id="IPR003362">
    <property type="entry name" value="Bact_transf"/>
</dbReference>
<evidence type="ECO:0000256" key="5">
    <source>
        <dbReference type="ARBA" id="ARBA00022692"/>
    </source>
</evidence>
<accession>A0A917AB71</accession>
<dbReference type="GO" id="GO:0000271">
    <property type="term" value="P:polysaccharide biosynthetic process"/>
    <property type="evidence" value="ECO:0007669"/>
    <property type="project" value="UniProtKB-KW"/>
</dbReference>
<keyword evidence="7 9" id="KW-0472">Membrane</keyword>
<dbReference type="AlphaFoldDB" id="A0A917AB71"/>
<reference evidence="12" key="1">
    <citation type="journal article" date="2019" name="Int. J. Syst. Evol. Microbiol.">
        <title>The Global Catalogue of Microorganisms (GCM) 10K type strain sequencing project: providing services to taxonomists for standard genome sequencing and annotation.</title>
        <authorList>
            <consortium name="The Broad Institute Genomics Platform"/>
            <consortium name="The Broad Institute Genome Sequencing Center for Infectious Disease"/>
            <person name="Wu L."/>
            <person name="Ma J."/>
        </authorList>
    </citation>
    <scope>NUCLEOTIDE SEQUENCE [LARGE SCALE GENOMIC DNA]</scope>
    <source>
        <strain evidence="12">CGMCC 1.12664</strain>
    </source>
</reference>
<keyword evidence="5 9" id="KW-0812">Transmembrane</keyword>
<keyword evidence="3" id="KW-1003">Cell membrane</keyword>
<dbReference type="GO" id="GO:0005886">
    <property type="term" value="C:plasma membrane"/>
    <property type="evidence" value="ECO:0007669"/>
    <property type="project" value="UniProtKB-SubCell"/>
</dbReference>
<comment type="caution">
    <text evidence="11">The sequence shown here is derived from an EMBL/GenBank/DDBJ whole genome shotgun (WGS) entry which is preliminary data.</text>
</comment>
<evidence type="ECO:0000313" key="12">
    <source>
        <dbReference type="Proteomes" id="UP000612855"/>
    </source>
</evidence>
<evidence type="ECO:0000256" key="7">
    <source>
        <dbReference type="ARBA" id="ARBA00023136"/>
    </source>
</evidence>